<dbReference type="InterPro" id="IPR049734">
    <property type="entry name" value="NudC-like_C"/>
</dbReference>
<sequence>MNYRRNFYENSTLDRAAHLREDEDWYRQTIVSIETRILPVWRSQSFVSGVEGPDLAHLTGEDLGQLDHEAAFLGLVDDTPYFAMDFSRHEDPGLSAHGEFHDLRAVGPQMTANQGALAAYARGILHWHRRHQFCGRCGWPTVSVWAGHKRNCSNPDCNLDHFPRTDPAVIMLIHDDQNRVLMARHPNWAEGLHSVLAGFVEPCESLEQAVAREVYEEAGIRITDIRYHSSQPWPFPSNIMLGFTARALKTDLTLDPNELAEACWMTPEELRNSPENETFSLPRPDSISRVLIEDWIHRH</sequence>
<dbReference type="Pfam" id="PF00293">
    <property type="entry name" value="NUDIX"/>
    <property type="match status" value="1"/>
</dbReference>
<dbReference type="EC" id="3.6.1.22" evidence="4"/>
<dbReference type="Gene3D" id="3.90.79.20">
    <property type="match status" value="1"/>
</dbReference>
<comment type="cofactor">
    <cofactor evidence="2">
        <name>Zn(2+)</name>
        <dbReference type="ChEBI" id="CHEBI:29105"/>
    </cofactor>
</comment>
<evidence type="ECO:0000313" key="11">
    <source>
        <dbReference type="EMBL" id="RED45119.1"/>
    </source>
</evidence>
<reference evidence="11 12" key="1">
    <citation type="submission" date="2018-07" db="EMBL/GenBank/DDBJ databases">
        <title>Genomic Encyclopedia of Type Strains, Phase III (KMG-III): the genomes of soil and plant-associated and newly described type strains.</title>
        <authorList>
            <person name="Whitman W."/>
        </authorList>
    </citation>
    <scope>NUCLEOTIDE SEQUENCE [LARGE SCALE GENOMIC DNA]</scope>
    <source>
        <strain evidence="11 12">CECT 8488</strain>
    </source>
</reference>
<dbReference type="InterPro" id="IPR020084">
    <property type="entry name" value="NUDIX_hydrolase_CS"/>
</dbReference>
<evidence type="ECO:0000313" key="12">
    <source>
        <dbReference type="Proteomes" id="UP000256845"/>
    </source>
</evidence>
<evidence type="ECO:0000256" key="7">
    <source>
        <dbReference type="ARBA" id="ARBA00022842"/>
    </source>
</evidence>
<dbReference type="InterPro" id="IPR015376">
    <property type="entry name" value="Znr_NADH_PPase"/>
</dbReference>
<dbReference type="SUPFAM" id="SSF55811">
    <property type="entry name" value="Nudix"/>
    <property type="match status" value="1"/>
</dbReference>
<dbReference type="InterPro" id="IPR000086">
    <property type="entry name" value="NUDIX_hydrolase_dom"/>
</dbReference>
<evidence type="ECO:0000256" key="1">
    <source>
        <dbReference type="ARBA" id="ARBA00001946"/>
    </source>
</evidence>
<dbReference type="EMBL" id="QRDW01000012">
    <property type="protein sequence ID" value="RED45119.1"/>
    <property type="molecule type" value="Genomic_DNA"/>
</dbReference>
<gene>
    <name evidence="11" type="ORF">DFP90_112113</name>
</gene>
<comment type="similarity">
    <text evidence="3">Belongs to the Nudix hydrolase family. NudC subfamily.</text>
</comment>
<dbReference type="InterPro" id="IPR015375">
    <property type="entry name" value="NADH_PPase-like_N"/>
</dbReference>
<dbReference type="PANTHER" id="PTHR42904">
    <property type="entry name" value="NUDIX HYDROLASE, NUDC SUBFAMILY"/>
    <property type="match status" value="1"/>
</dbReference>
<dbReference type="CDD" id="cd03429">
    <property type="entry name" value="NUDIX_NADH_pyrophosphatase_Nudt13"/>
    <property type="match status" value="1"/>
</dbReference>
<keyword evidence="12" id="KW-1185">Reference proteome</keyword>
<dbReference type="Pfam" id="PF09296">
    <property type="entry name" value="NUDIX-like"/>
    <property type="match status" value="1"/>
</dbReference>
<dbReference type="OrthoDB" id="9791656at2"/>
<name>A0A3D9H6N8_9PROT</name>
<proteinExistence type="inferred from homology"/>
<dbReference type="PROSITE" id="PS00893">
    <property type="entry name" value="NUDIX_BOX"/>
    <property type="match status" value="1"/>
</dbReference>
<evidence type="ECO:0000256" key="5">
    <source>
        <dbReference type="ARBA" id="ARBA00022723"/>
    </source>
</evidence>
<dbReference type="GO" id="GO:0035529">
    <property type="term" value="F:NADH pyrophosphatase activity"/>
    <property type="evidence" value="ECO:0007669"/>
    <property type="project" value="TreeGrafter"/>
</dbReference>
<dbReference type="GO" id="GO:0005829">
    <property type="term" value="C:cytosol"/>
    <property type="evidence" value="ECO:0007669"/>
    <property type="project" value="TreeGrafter"/>
</dbReference>
<keyword evidence="8" id="KW-0520">NAD</keyword>
<dbReference type="GO" id="GO:0006742">
    <property type="term" value="P:NADP+ catabolic process"/>
    <property type="evidence" value="ECO:0007669"/>
    <property type="project" value="TreeGrafter"/>
</dbReference>
<dbReference type="AlphaFoldDB" id="A0A3D9H6N8"/>
<dbReference type="PROSITE" id="PS51462">
    <property type="entry name" value="NUDIX"/>
    <property type="match status" value="1"/>
</dbReference>
<dbReference type="NCBIfam" id="NF001299">
    <property type="entry name" value="PRK00241.1"/>
    <property type="match status" value="1"/>
</dbReference>
<feature type="domain" description="Nudix hydrolase" evidence="10">
    <location>
        <begin position="163"/>
        <end position="291"/>
    </location>
</feature>
<keyword evidence="7" id="KW-0460">Magnesium</keyword>
<dbReference type="Gene3D" id="3.90.79.10">
    <property type="entry name" value="Nucleoside Triphosphate Pyrophosphohydrolase"/>
    <property type="match status" value="1"/>
</dbReference>
<dbReference type="InterPro" id="IPR015797">
    <property type="entry name" value="NUDIX_hydrolase-like_dom_sf"/>
</dbReference>
<comment type="caution">
    <text evidence="11">The sequence shown here is derived from an EMBL/GenBank/DDBJ whole genome shotgun (WGS) entry which is preliminary data.</text>
</comment>
<dbReference type="GO" id="GO:0046872">
    <property type="term" value="F:metal ion binding"/>
    <property type="evidence" value="ECO:0007669"/>
    <property type="project" value="UniProtKB-KW"/>
</dbReference>
<dbReference type="Proteomes" id="UP000256845">
    <property type="component" value="Unassembled WGS sequence"/>
</dbReference>
<dbReference type="PANTHER" id="PTHR42904:SF6">
    <property type="entry name" value="NAD-CAPPED RNA HYDROLASE NUDT12"/>
    <property type="match status" value="1"/>
</dbReference>
<evidence type="ECO:0000256" key="3">
    <source>
        <dbReference type="ARBA" id="ARBA00009595"/>
    </source>
</evidence>
<organism evidence="11 12">
    <name type="scientific">Aestuariispira insulae</name>
    <dbReference type="NCBI Taxonomy" id="1461337"/>
    <lineage>
        <taxon>Bacteria</taxon>
        <taxon>Pseudomonadati</taxon>
        <taxon>Pseudomonadota</taxon>
        <taxon>Alphaproteobacteria</taxon>
        <taxon>Rhodospirillales</taxon>
        <taxon>Kiloniellaceae</taxon>
        <taxon>Aestuariispira</taxon>
    </lineage>
</organism>
<keyword evidence="6" id="KW-0378">Hydrolase</keyword>
<evidence type="ECO:0000259" key="10">
    <source>
        <dbReference type="PROSITE" id="PS51462"/>
    </source>
</evidence>
<protein>
    <recommendedName>
        <fullName evidence="4">NAD(+) diphosphatase</fullName>
        <ecNumber evidence="4">3.6.1.22</ecNumber>
    </recommendedName>
</protein>
<evidence type="ECO:0000256" key="6">
    <source>
        <dbReference type="ARBA" id="ARBA00022801"/>
    </source>
</evidence>
<keyword evidence="5" id="KW-0479">Metal-binding</keyword>
<evidence type="ECO:0000256" key="2">
    <source>
        <dbReference type="ARBA" id="ARBA00001947"/>
    </source>
</evidence>
<dbReference type="RefSeq" id="WP_115938700.1">
    <property type="nucleotide sequence ID" value="NZ_QRDW01000012.1"/>
</dbReference>
<dbReference type="InterPro" id="IPR050241">
    <property type="entry name" value="NAD-cap_RNA_hydrolase_NudC"/>
</dbReference>
<dbReference type="GO" id="GO:0019677">
    <property type="term" value="P:NAD+ catabolic process"/>
    <property type="evidence" value="ECO:0007669"/>
    <property type="project" value="TreeGrafter"/>
</dbReference>
<comment type="cofactor">
    <cofactor evidence="1">
        <name>Mg(2+)</name>
        <dbReference type="ChEBI" id="CHEBI:18420"/>
    </cofactor>
</comment>
<comment type="catalytic activity">
    <reaction evidence="9">
        <text>a 5'-end NAD(+)-phospho-ribonucleoside in mRNA + H2O = a 5'-end phospho-adenosine-phospho-ribonucleoside in mRNA + beta-nicotinamide D-ribonucleotide + 2 H(+)</text>
        <dbReference type="Rhea" id="RHEA:60876"/>
        <dbReference type="Rhea" id="RHEA-COMP:15698"/>
        <dbReference type="Rhea" id="RHEA-COMP:15719"/>
        <dbReference type="ChEBI" id="CHEBI:14649"/>
        <dbReference type="ChEBI" id="CHEBI:15377"/>
        <dbReference type="ChEBI" id="CHEBI:15378"/>
        <dbReference type="ChEBI" id="CHEBI:144029"/>
        <dbReference type="ChEBI" id="CHEBI:144051"/>
    </reaction>
    <physiologicalReaction direction="left-to-right" evidence="9">
        <dbReference type="Rhea" id="RHEA:60877"/>
    </physiologicalReaction>
</comment>
<evidence type="ECO:0000256" key="9">
    <source>
        <dbReference type="ARBA" id="ARBA00023679"/>
    </source>
</evidence>
<evidence type="ECO:0000256" key="8">
    <source>
        <dbReference type="ARBA" id="ARBA00023027"/>
    </source>
</evidence>
<evidence type="ECO:0000256" key="4">
    <source>
        <dbReference type="ARBA" id="ARBA00012381"/>
    </source>
</evidence>
<accession>A0A3D9H6N8</accession>
<dbReference type="Pfam" id="PF09297">
    <property type="entry name" value="Zn_ribbon_NUD"/>
    <property type="match status" value="1"/>
</dbReference>